<comment type="cofactor">
    <cofactor evidence="7">
        <name>Mn(2+)</name>
        <dbReference type="ChEBI" id="CHEBI:29035"/>
    </cofactor>
    <cofactor evidence="7">
        <name>Ni(2+)</name>
        <dbReference type="ChEBI" id="CHEBI:49786"/>
    </cofactor>
</comment>
<comment type="function">
    <text evidence="7">Metal-dependent phosphatase that shows phosphatase activity against several substrates, including fructose-1-phosphate and fructose-6-phosphate. Its preference for fructose-1-phosphate, a strong glycating agent that causes DNA damage rather than a canonical yeast metabolite, suggests a damage-control function in hexose phosphate metabolism.</text>
</comment>
<dbReference type="Gene3D" id="3.40.50.10880">
    <property type="entry name" value="Uncharacterised protein PF01937, DUF89, domain 3"/>
    <property type="match status" value="1"/>
</dbReference>
<name>A0A0G4IRW3_PLABS</name>
<evidence type="ECO:0000256" key="2">
    <source>
        <dbReference type="ARBA" id="ARBA00009519"/>
    </source>
</evidence>
<evidence type="ECO:0000256" key="1">
    <source>
        <dbReference type="ARBA" id="ARBA00001326"/>
    </source>
</evidence>
<dbReference type="SUPFAM" id="SSF111321">
    <property type="entry name" value="AF1104-like"/>
    <property type="match status" value="1"/>
</dbReference>
<comment type="domain">
    <text evidence="7">Subfamily III proteins have a conserved RTxK motif about 40-50 residues from the C-terminus; the threonine may be replaced by serine or cysteine.</text>
</comment>
<dbReference type="OrthoDB" id="541375at2759"/>
<evidence type="ECO:0000256" key="3">
    <source>
        <dbReference type="ARBA" id="ARBA00022723"/>
    </source>
</evidence>
<keyword evidence="4 7" id="KW-0378">Hydrolase</keyword>
<evidence type="ECO:0000313" key="9">
    <source>
        <dbReference type="EMBL" id="CEO97894.1"/>
    </source>
</evidence>
<protein>
    <recommendedName>
        <fullName evidence="7">Sugar phosphate phosphatase</fullName>
        <ecNumber evidence="7">3.1.3.-</ecNumber>
    </recommendedName>
</protein>
<evidence type="ECO:0000313" key="11">
    <source>
        <dbReference type="Proteomes" id="UP000039324"/>
    </source>
</evidence>
<dbReference type="InterPro" id="IPR036075">
    <property type="entry name" value="ARMT-1-like_metal-bd_sf"/>
</dbReference>
<dbReference type="AlphaFoldDB" id="A0A0G4IRW3"/>
<geneLocation type="mitochondrion" evidence="10"/>
<dbReference type="GO" id="GO:0016791">
    <property type="term" value="F:phosphatase activity"/>
    <property type="evidence" value="ECO:0007669"/>
    <property type="project" value="TreeGrafter"/>
</dbReference>
<feature type="domain" description="Damage-control phosphatase ARMT1-like metal-binding" evidence="8">
    <location>
        <begin position="23"/>
        <end position="371"/>
    </location>
</feature>
<evidence type="ECO:0000256" key="6">
    <source>
        <dbReference type="ARBA" id="ARBA00048809"/>
    </source>
</evidence>
<dbReference type="STRING" id="37360.A0A0G4IRW3"/>
<dbReference type="Proteomes" id="UP000290189">
    <property type="component" value="Unassembled WGS sequence"/>
</dbReference>
<dbReference type="GO" id="GO:0006974">
    <property type="term" value="P:DNA damage response"/>
    <property type="evidence" value="ECO:0007669"/>
    <property type="project" value="TreeGrafter"/>
</dbReference>
<gene>
    <name evidence="9" type="ORF">PBRA_006008</name>
    <name evidence="10" type="ORF">PLBR_LOCUS5325</name>
</gene>
<dbReference type="OMA" id="INMWSNC"/>
<evidence type="ECO:0000256" key="4">
    <source>
        <dbReference type="ARBA" id="ARBA00022801"/>
    </source>
</evidence>
<keyword evidence="10" id="KW-0496">Mitochondrion</keyword>
<keyword evidence="3 7" id="KW-0479">Metal-binding</keyword>
<sequence length="403" mass="44774">MVSPCHPPRPFLSAATGGFALPTVSQRMPRIVADCIADCPALRAPLSALIDDLADATRPLRPIADDADGDAVQWNAALNDFFPGATFHTASWLFVECYMYRRIREAQLHAGHPDPFRARKQNVVVEHRERVARILADRDDPHDDDLRQLLTASLWGNAVDLSLAAGMAADDRHALLHGPNGGIVVDDRDSVCDYIRGRMARGAVVDIVLDNSGLELLCDLRLADYLIRNAHAGRVVLHCKTIPWFVSDATVEDVDWLLEQVAETAPGKRWRSYLKSGVWTLQTHPFWCTWWSHHHIHDAAPDLWEQLRASSLVIFKGDLNYRKLVYDCAWDPDTPFSTAIGPLWALSGPPIVALRTNKSDPCVGLKAGQATALDADEPDWRCSGKHAVVHFWSPRCQPTCPGE</sequence>
<evidence type="ECO:0000313" key="12">
    <source>
        <dbReference type="Proteomes" id="UP000290189"/>
    </source>
</evidence>
<proteinExistence type="inferred from homology"/>
<dbReference type="InterPro" id="IPR039763">
    <property type="entry name" value="ARMT1"/>
</dbReference>
<evidence type="ECO:0000256" key="5">
    <source>
        <dbReference type="ARBA" id="ARBA00023211"/>
    </source>
</evidence>
<dbReference type="EC" id="3.1.3.-" evidence="7"/>
<comment type="catalytic activity">
    <reaction evidence="6 7">
        <text>beta-D-fructose 6-phosphate = dihydroxyacetone + D-glyceraldehyde 3-phosphate</text>
        <dbReference type="Rhea" id="RHEA:28002"/>
        <dbReference type="ChEBI" id="CHEBI:16016"/>
        <dbReference type="ChEBI" id="CHEBI:57634"/>
        <dbReference type="ChEBI" id="CHEBI:59776"/>
    </reaction>
</comment>
<dbReference type="PANTHER" id="PTHR12260:SF6">
    <property type="entry name" value="DAMAGE-CONTROL PHOSPHATASE ARMT1"/>
    <property type="match status" value="1"/>
</dbReference>
<dbReference type="EMBL" id="OVEO01000009">
    <property type="protein sequence ID" value="SPQ98110.1"/>
    <property type="molecule type" value="Genomic_DNA"/>
</dbReference>
<organism evidence="9 11">
    <name type="scientific">Plasmodiophora brassicae</name>
    <name type="common">Clubroot disease agent</name>
    <dbReference type="NCBI Taxonomy" id="37360"/>
    <lineage>
        <taxon>Eukaryota</taxon>
        <taxon>Sar</taxon>
        <taxon>Rhizaria</taxon>
        <taxon>Endomyxa</taxon>
        <taxon>Phytomyxea</taxon>
        <taxon>Plasmodiophorida</taxon>
        <taxon>Plasmodiophoridae</taxon>
        <taxon>Plasmodiophora</taxon>
    </lineage>
</organism>
<dbReference type="PANTHER" id="PTHR12260">
    <property type="entry name" value="DAMAGE-CONTROL PHOSPHATASE ARMT1"/>
    <property type="match status" value="1"/>
</dbReference>
<reference evidence="9 11" key="1">
    <citation type="submission" date="2015-02" db="EMBL/GenBank/DDBJ databases">
        <authorList>
            <person name="Chooi Y.-H."/>
        </authorList>
    </citation>
    <scope>NUCLEOTIDE SEQUENCE [LARGE SCALE GENOMIC DNA]</scope>
    <source>
        <strain evidence="9">E3</strain>
    </source>
</reference>
<evidence type="ECO:0000256" key="7">
    <source>
        <dbReference type="RuleBase" id="RU367030"/>
    </source>
</evidence>
<evidence type="ECO:0000313" key="10">
    <source>
        <dbReference type="EMBL" id="SPQ98110.1"/>
    </source>
</evidence>
<dbReference type="Proteomes" id="UP000039324">
    <property type="component" value="Unassembled WGS sequence"/>
</dbReference>
<comment type="similarity">
    <text evidence="2 7">Belongs to the damage-control phosphatase family. Sugar phosphate phosphatase III subfamily.</text>
</comment>
<reference evidence="10 12" key="2">
    <citation type="submission" date="2018-03" db="EMBL/GenBank/DDBJ databases">
        <authorList>
            <person name="Fogelqvist J."/>
        </authorList>
    </citation>
    <scope>NUCLEOTIDE SEQUENCE [LARGE SCALE GENOMIC DNA]</scope>
</reference>
<dbReference type="Pfam" id="PF01937">
    <property type="entry name" value="ARMT1-like_dom"/>
    <property type="match status" value="1"/>
</dbReference>
<keyword evidence="11" id="KW-1185">Reference proteome</keyword>
<evidence type="ECO:0000259" key="8">
    <source>
        <dbReference type="Pfam" id="PF01937"/>
    </source>
</evidence>
<dbReference type="EMBL" id="CDSF01000081">
    <property type="protein sequence ID" value="CEO97894.1"/>
    <property type="molecule type" value="Genomic_DNA"/>
</dbReference>
<dbReference type="Gene3D" id="1.20.930.60">
    <property type="match status" value="1"/>
</dbReference>
<accession>A0A0G4IRW3</accession>
<dbReference type="InterPro" id="IPR002791">
    <property type="entry name" value="ARMT1-like_metal-bd"/>
</dbReference>
<dbReference type="GO" id="GO:0005634">
    <property type="term" value="C:nucleus"/>
    <property type="evidence" value="ECO:0007669"/>
    <property type="project" value="TreeGrafter"/>
</dbReference>
<keyword evidence="5 7" id="KW-0464">Manganese</keyword>
<dbReference type="GO" id="GO:0046872">
    <property type="term" value="F:metal ion binding"/>
    <property type="evidence" value="ECO:0007669"/>
    <property type="project" value="UniProtKB-UniRule"/>
</dbReference>
<comment type="catalytic activity">
    <reaction evidence="1 7">
        <text>beta-D-fructose 1-phosphate + H2O = D-fructose + phosphate</text>
        <dbReference type="Rhea" id="RHEA:35603"/>
        <dbReference type="ChEBI" id="CHEBI:15377"/>
        <dbReference type="ChEBI" id="CHEBI:37721"/>
        <dbReference type="ChEBI" id="CHEBI:43474"/>
        <dbReference type="ChEBI" id="CHEBI:138881"/>
    </reaction>
</comment>